<dbReference type="SUPFAM" id="SSF51905">
    <property type="entry name" value="FAD/NAD(P)-binding domain"/>
    <property type="match status" value="1"/>
</dbReference>
<keyword evidence="10 12" id="KW-0560">Oxidoreductase</keyword>
<evidence type="ECO:0000256" key="7">
    <source>
        <dbReference type="ARBA" id="ARBA00022692"/>
    </source>
</evidence>
<comment type="function">
    <text evidence="2">Long-chain fatty alcohol oxidase involved in the omega-oxidation pathway of lipid degradation.</text>
</comment>
<evidence type="ECO:0000256" key="9">
    <source>
        <dbReference type="ARBA" id="ARBA00022989"/>
    </source>
</evidence>
<evidence type="ECO:0000256" key="1">
    <source>
        <dbReference type="ARBA" id="ARBA00000920"/>
    </source>
</evidence>
<accession>W9WC55</accession>
<feature type="region of interest" description="Disordered" evidence="14">
    <location>
        <begin position="640"/>
        <end position="667"/>
    </location>
</feature>
<dbReference type="GO" id="GO:0050660">
    <property type="term" value="F:flavin adenine dinucleotide binding"/>
    <property type="evidence" value="ECO:0007669"/>
    <property type="project" value="InterPro"/>
</dbReference>
<keyword evidence="11" id="KW-0472">Membrane</keyword>
<dbReference type="EMBL" id="AMGW01000002">
    <property type="protein sequence ID" value="EXJ62146.1"/>
    <property type="molecule type" value="Genomic_DNA"/>
</dbReference>
<protein>
    <recommendedName>
        <fullName evidence="5 12">Long-chain-alcohol oxidase</fullName>
        <ecNumber evidence="5 12">1.1.3.20</ecNumber>
    </recommendedName>
</protein>
<evidence type="ECO:0000256" key="8">
    <source>
        <dbReference type="ARBA" id="ARBA00022827"/>
    </source>
</evidence>
<organism evidence="17 18">
    <name type="scientific">Cladophialophora yegresii CBS 114405</name>
    <dbReference type="NCBI Taxonomy" id="1182544"/>
    <lineage>
        <taxon>Eukaryota</taxon>
        <taxon>Fungi</taxon>
        <taxon>Dikarya</taxon>
        <taxon>Ascomycota</taxon>
        <taxon>Pezizomycotina</taxon>
        <taxon>Eurotiomycetes</taxon>
        <taxon>Chaetothyriomycetidae</taxon>
        <taxon>Chaetothyriales</taxon>
        <taxon>Herpotrichiellaceae</taxon>
        <taxon>Cladophialophora</taxon>
    </lineage>
</organism>
<comment type="similarity">
    <text evidence="4 12">Belongs to the GMC oxidoreductase family.</text>
</comment>
<dbReference type="InterPro" id="IPR007867">
    <property type="entry name" value="GMC_OxRtase_C"/>
</dbReference>
<evidence type="ECO:0000256" key="11">
    <source>
        <dbReference type="ARBA" id="ARBA00023136"/>
    </source>
</evidence>
<dbReference type="GO" id="GO:0016020">
    <property type="term" value="C:membrane"/>
    <property type="evidence" value="ECO:0007669"/>
    <property type="project" value="UniProtKB-SubCell"/>
</dbReference>
<evidence type="ECO:0000256" key="2">
    <source>
        <dbReference type="ARBA" id="ARBA00003842"/>
    </source>
</evidence>
<keyword evidence="8" id="KW-0274">FAD</keyword>
<reference evidence="17 18" key="1">
    <citation type="submission" date="2013-03" db="EMBL/GenBank/DDBJ databases">
        <title>The Genome Sequence of Cladophialophora yegresii CBS 114405.</title>
        <authorList>
            <consortium name="The Broad Institute Genomics Platform"/>
            <person name="Cuomo C."/>
            <person name="de Hoog S."/>
            <person name="Gorbushina A."/>
            <person name="Walker B."/>
            <person name="Young S.K."/>
            <person name="Zeng Q."/>
            <person name="Gargeya S."/>
            <person name="Fitzgerald M."/>
            <person name="Haas B."/>
            <person name="Abouelleil A."/>
            <person name="Allen A.W."/>
            <person name="Alvarado L."/>
            <person name="Arachchi H.M."/>
            <person name="Berlin A.M."/>
            <person name="Chapman S.B."/>
            <person name="Gainer-Dewar J."/>
            <person name="Goldberg J."/>
            <person name="Griggs A."/>
            <person name="Gujja S."/>
            <person name="Hansen M."/>
            <person name="Howarth C."/>
            <person name="Imamovic A."/>
            <person name="Ireland A."/>
            <person name="Larimer J."/>
            <person name="McCowan C."/>
            <person name="Murphy C."/>
            <person name="Pearson M."/>
            <person name="Poon T.W."/>
            <person name="Priest M."/>
            <person name="Roberts A."/>
            <person name="Saif S."/>
            <person name="Shea T."/>
            <person name="Sisk P."/>
            <person name="Sykes S."/>
            <person name="Wortman J."/>
            <person name="Nusbaum C."/>
            <person name="Birren B."/>
        </authorList>
    </citation>
    <scope>NUCLEOTIDE SEQUENCE [LARGE SCALE GENOMIC DNA]</scope>
    <source>
        <strain evidence="17 18">CBS 114405</strain>
    </source>
</reference>
<dbReference type="Pfam" id="PF00732">
    <property type="entry name" value="GMC_oxred_N"/>
    <property type="match status" value="1"/>
</dbReference>
<evidence type="ECO:0000256" key="10">
    <source>
        <dbReference type="ARBA" id="ARBA00023002"/>
    </source>
</evidence>
<dbReference type="PANTHER" id="PTHR46056:SF12">
    <property type="entry name" value="LONG-CHAIN-ALCOHOL OXIDASE"/>
    <property type="match status" value="1"/>
</dbReference>
<dbReference type="InterPro" id="IPR000172">
    <property type="entry name" value="GMC_OxRdtase_N"/>
</dbReference>
<evidence type="ECO:0000313" key="17">
    <source>
        <dbReference type="EMBL" id="EXJ62146.1"/>
    </source>
</evidence>
<dbReference type="eggNOG" id="ENOG502QSD8">
    <property type="taxonomic scope" value="Eukaryota"/>
</dbReference>
<dbReference type="Proteomes" id="UP000019473">
    <property type="component" value="Unassembled WGS sequence"/>
</dbReference>
<dbReference type="PIRSF" id="PIRSF028937">
    <property type="entry name" value="Lg_Ch_AO"/>
    <property type="match status" value="1"/>
</dbReference>
<evidence type="ECO:0000313" key="18">
    <source>
        <dbReference type="Proteomes" id="UP000019473"/>
    </source>
</evidence>
<name>W9WC55_9EURO</name>
<evidence type="ECO:0000256" key="12">
    <source>
        <dbReference type="PIRNR" id="PIRNR028937"/>
    </source>
</evidence>
<evidence type="ECO:0000256" key="14">
    <source>
        <dbReference type="SAM" id="MobiDB-lite"/>
    </source>
</evidence>
<feature type="domain" description="Glucose-methanol-choline oxidoreductase C-terminal" evidence="16">
    <location>
        <begin position="585"/>
        <end position="748"/>
    </location>
</feature>
<keyword evidence="7" id="KW-0812">Transmembrane</keyword>
<dbReference type="GeneID" id="19177185"/>
<evidence type="ECO:0000259" key="16">
    <source>
        <dbReference type="Pfam" id="PF05199"/>
    </source>
</evidence>
<dbReference type="InterPro" id="IPR036188">
    <property type="entry name" value="FAD/NAD-bd_sf"/>
</dbReference>
<evidence type="ECO:0000256" key="6">
    <source>
        <dbReference type="ARBA" id="ARBA00022630"/>
    </source>
</evidence>
<dbReference type="VEuPathDB" id="FungiDB:A1O7_02579"/>
<dbReference type="RefSeq" id="XP_007754800.1">
    <property type="nucleotide sequence ID" value="XM_007756610.1"/>
</dbReference>
<evidence type="ECO:0000256" key="13">
    <source>
        <dbReference type="PIRSR" id="PIRSR028937-1"/>
    </source>
</evidence>
<dbReference type="InterPro" id="IPR012400">
    <property type="entry name" value="Long_Oxdase"/>
</dbReference>
<evidence type="ECO:0000256" key="5">
    <source>
        <dbReference type="ARBA" id="ARBA00013125"/>
    </source>
</evidence>
<dbReference type="STRING" id="1182544.W9WC55"/>
<gene>
    <name evidence="17" type="ORF">A1O7_02579</name>
</gene>
<dbReference type="AlphaFoldDB" id="W9WC55"/>
<feature type="active site" description="Proton acceptor" evidence="13">
    <location>
        <position position="696"/>
    </location>
</feature>
<sequence>MSQAGTISSLASLPTPLAPAPDGDVFTNDQWDILFSIVEVFIPSIPISETEAAVAELKPYLPEDASEEVARAYLSEDATKSDVFRDAVVRKFKLHVPPSDVQGLAFVLSLFNTRLGSYLLTGYTTPLHTQDLETRTTIVCQWSRARLPLLRAIYRSLSGLARQVWLATSTSLPRLLDFPAIPKHIERNPSYEFKFPDFTSPSTSTTLSADVVIVGSGCGAGVVASHLSRAGLKCMVLEKSYHFPSTHFPMSHGDSGEHLLENGGMMLSDDASMGILAGSTFGGGGTVNWSASLQPPYAVRHEWASEGLPHFLGPEYQDCLDTICERMGVAKSTDPEGLGKIEHNFANQTLLEGSRRLGLDVRIVPQNAGGSERHFCGYCTHGCAGTTKQGPANCWFPDAAAHGAQFIEGCWAEEVTFTDHQQPDATAKRRATGVKATWTSRDRATTRQLTISAKRVIISAGTLQSPLVLLRSGLKNPHIGAHLHLHPTNTVWATWPHRTNPWEGSILTVAMTGLDNLDGHHHGVKVEVICSTPGLGLMTVPFRAHKSLVAAAAATSPLASAVEYRVNAAKHAFSTGFVCIARDADTGRVYLDPKDAARRRPRIAYTPSQRDSRSILEGMIAGLRIAFTMGAVELEPNHPEATRWVRPSHSHADADASTTKKTAHDDDDQTSFDAWIAELQRLGFTAPDPCTAGSAHQMGSCRMSGSAGTGVVDAQGRVWGTEGLYVADASVFPSASGVNPMVSTMGVAEWIARGIVRELSEGH</sequence>
<proteinExistence type="inferred from homology"/>
<dbReference type="GO" id="GO:0046577">
    <property type="term" value="F:long-chain-alcohol oxidase activity"/>
    <property type="evidence" value="ECO:0007669"/>
    <property type="project" value="UniProtKB-EC"/>
</dbReference>
<keyword evidence="6" id="KW-0285">Flavoprotein</keyword>
<evidence type="ECO:0000259" key="15">
    <source>
        <dbReference type="Pfam" id="PF00732"/>
    </source>
</evidence>
<comment type="caution">
    <text evidence="17">The sequence shown here is derived from an EMBL/GenBank/DDBJ whole genome shotgun (WGS) entry which is preliminary data.</text>
</comment>
<dbReference type="HOGENOM" id="CLU_008878_3_1_1"/>
<dbReference type="Pfam" id="PF05199">
    <property type="entry name" value="GMC_oxred_C"/>
    <property type="match status" value="1"/>
</dbReference>
<evidence type="ECO:0000256" key="4">
    <source>
        <dbReference type="ARBA" id="ARBA00010790"/>
    </source>
</evidence>
<feature type="domain" description="Glucose-methanol-choline oxidoreductase N-terminal" evidence="15">
    <location>
        <begin position="258"/>
        <end position="487"/>
    </location>
</feature>
<dbReference type="EC" id="1.1.3.20" evidence="5 12"/>
<evidence type="ECO:0000256" key="3">
    <source>
        <dbReference type="ARBA" id="ARBA00004370"/>
    </source>
</evidence>
<keyword evidence="18" id="KW-1185">Reference proteome</keyword>
<dbReference type="Gene3D" id="3.50.50.60">
    <property type="entry name" value="FAD/NAD(P)-binding domain"/>
    <property type="match status" value="2"/>
</dbReference>
<comment type="subcellular location">
    <subcellularLocation>
        <location evidence="3">Membrane</location>
    </subcellularLocation>
</comment>
<dbReference type="PANTHER" id="PTHR46056">
    <property type="entry name" value="LONG-CHAIN-ALCOHOL OXIDASE"/>
    <property type="match status" value="1"/>
</dbReference>
<comment type="catalytic activity">
    <reaction evidence="1 12">
        <text>a long-chain primary fatty alcohol + O2 = a long-chain fatty aldehyde + H2O2</text>
        <dbReference type="Rhea" id="RHEA:22756"/>
        <dbReference type="ChEBI" id="CHEBI:15379"/>
        <dbReference type="ChEBI" id="CHEBI:16240"/>
        <dbReference type="ChEBI" id="CHEBI:17176"/>
        <dbReference type="ChEBI" id="CHEBI:77396"/>
        <dbReference type="EC" id="1.1.3.20"/>
    </reaction>
</comment>
<dbReference type="OrthoDB" id="269227at2759"/>
<keyword evidence="9" id="KW-1133">Transmembrane helix</keyword>